<dbReference type="PRINTS" id="PR00081">
    <property type="entry name" value="GDHRDH"/>
</dbReference>
<dbReference type="PROSITE" id="PS00061">
    <property type="entry name" value="ADH_SHORT"/>
    <property type="match status" value="1"/>
</dbReference>
<evidence type="ECO:0000256" key="1">
    <source>
        <dbReference type="ARBA" id="ARBA00006484"/>
    </source>
</evidence>
<evidence type="ECO:0000313" key="6">
    <source>
        <dbReference type="Proteomes" id="UP000295247"/>
    </source>
</evidence>
<name>A0A4R4AGJ4_MARGR</name>
<evidence type="ECO:0000256" key="4">
    <source>
        <dbReference type="SAM" id="MobiDB-lite"/>
    </source>
</evidence>
<sequence length="302" mass="32628">MELAFNDSPSKPGLSQDAMPSTRQPSILITGCSSGIGAHCAEGLARRGWRVIASARAETDVERLAASGLEAVRIDLDDSSSIAAGLEQALALTGGRLDALFNNGAYGQPGAVEDLSRAALRAQLETNLLGWHELTCRVIPVMRRQGEGRIVQNSSILGLIPLPFRGAYVASKYALEGLTDTLRLELRGSGITVSLIEPGPIASRFRDNAHRAFRDHIDVEHSVHRDAYVRAEQRLTKAGKAQPFTLPPEAVLRALVHAIESPRPRPRYYVTLPTHVLGGLRRVLSTRALDWLLARVSRGGAG</sequence>
<comment type="similarity">
    <text evidence="1 3">Belongs to the short-chain dehydrogenases/reductases (SDR) family.</text>
</comment>
<dbReference type="PANTHER" id="PTHR44169:SF6">
    <property type="entry name" value="NADPH-DEPENDENT 1-ACYLDIHYDROXYACETONE PHOSPHATE REDUCTASE"/>
    <property type="match status" value="1"/>
</dbReference>
<comment type="caution">
    <text evidence="5">The sequence shown here is derived from an EMBL/GenBank/DDBJ whole genome shotgun (WGS) entry which is preliminary data.</text>
</comment>
<proteinExistence type="inferred from homology"/>
<feature type="region of interest" description="Disordered" evidence="4">
    <location>
        <begin position="1"/>
        <end position="22"/>
    </location>
</feature>
<evidence type="ECO:0000256" key="3">
    <source>
        <dbReference type="RuleBase" id="RU000363"/>
    </source>
</evidence>
<dbReference type="PRINTS" id="PR00080">
    <property type="entry name" value="SDRFAMILY"/>
</dbReference>
<dbReference type="Pfam" id="PF00106">
    <property type="entry name" value="adh_short"/>
    <property type="match status" value="1"/>
</dbReference>
<dbReference type="InterPro" id="IPR020904">
    <property type="entry name" value="Sc_DH/Rdtase_CS"/>
</dbReference>
<dbReference type="NCBIfam" id="NF004649">
    <property type="entry name" value="PRK05993.1"/>
    <property type="match status" value="1"/>
</dbReference>
<dbReference type="Gene3D" id="3.40.50.720">
    <property type="entry name" value="NAD(P)-binding Rossmann-like Domain"/>
    <property type="match status" value="1"/>
</dbReference>
<dbReference type="EMBL" id="SMDC01000002">
    <property type="protein sequence ID" value="TCW38367.1"/>
    <property type="molecule type" value="Genomic_DNA"/>
</dbReference>
<evidence type="ECO:0000313" key="5">
    <source>
        <dbReference type="EMBL" id="TCW38367.1"/>
    </source>
</evidence>
<protein>
    <submittedName>
        <fullName evidence="5">Short-subunit dehydrogenase</fullName>
    </submittedName>
</protein>
<dbReference type="SUPFAM" id="SSF51735">
    <property type="entry name" value="NAD(P)-binding Rossmann-fold domains"/>
    <property type="match status" value="1"/>
</dbReference>
<dbReference type="PANTHER" id="PTHR44169">
    <property type="entry name" value="NADPH-DEPENDENT 1-ACYLDIHYDROXYACETONE PHOSPHATE REDUCTASE"/>
    <property type="match status" value="1"/>
</dbReference>
<keyword evidence="2" id="KW-0560">Oxidoreductase</keyword>
<organism evidence="5 6">
    <name type="scientific">Marichromatium gracile</name>
    <name type="common">Chromatium gracile</name>
    <dbReference type="NCBI Taxonomy" id="1048"/>
    <lineage>
        <taxon>Bacteria</taxon>
        <taxon>Pseudomonadati</taxon>
        <taxon>Pseudomonadota</taxon>
        <taxon>Gammaproteobacteria</taxon>
        <taxon>Chromatiales</taxon>
        <taxon>Chromatiaceae</taxon>
        <taxon>Marichromatium</taxon>
    </lineage>
</organism>
<dbReference type="InterPro" id="IPR036291">
    <property type="entry name" value="NAD(P)-bd_dom_sf"/>
</dbReference>
<dbReference type="AlphaFoldDB" id="A0A4R4AGJ4"/>
<dbReference type="CDD" id="cd05374">
    <property type="entry name" value="17beta-HSD-like_SDR_c"/>
    <property type="match status" value="1"/>
</dbReference>
<gene>
    <name evidence="5" type="ORF">EDC29_102260</name>
</gene>
<accession>A0A4R4AGJ4</accession>
<dbReference type="InterPro" id="IPR002347">
    <property type="entry name" value="SDR_fam"/>
</dbReference>
<reference evidence="5 6" key="1">
    <citation type="submission" date="2019-03" db="EMBL/GenBank/DDBJ databases">
        <title>Genomic Encyclopedia of Type Strains, Phase IV (KMG-IV): sequencing the most valuable type-strain genomes for metagenomic binning, comparative biology and taxonomic classification.</title>
        <authorList>
            <person name="Goeker M."/>
        </authorList>
    </citation>
    <scope>NUCLEOTIDE SEQUENCE [LARGE SCALE GENOMIC DNA]</scope>
    <source>
        <strain evidence="5 6">DSM 203</strain>
    </source>
</reference>
<dbReference type="Proteomes" id="UP000295247">
    <property type="component" value="Unassembled WGS sequence"/>
</dbReference>
<evidence type="ECO:0000256" key="2">
    <source>
        <dbReference type="ARBA" id="ARBA00023002"/>
    </source>
</evidence>
<dbReference type="GO" id="GO:0016491">
    <property type="term" value="F:oxidoreductase activity"/>
    <property type="evidence" value="ECO:0007669"/>
    <property type="project" value="UniProtKB-KW"/>
</dbReference>